<protein>
    <recommendedName>
        <fullName evidence="18">C2H2-type domain-containing protein</fullName>
    </recommendedName>
</protein>
<sequence>MAATKAELLLSALQISDPLAGFPPPLSPLDGYPKLEELQMLLQNAAAGGSLLAASAAEGAGLLSGEPGEFGGEETGGGGVCYWMFRAGNSHSVINKSVFCSEYSLSELPDLQSLPPLTPRLPPLAYSGRFTFEPSTAAASGSGLWAEPLLSLFTGLVSMAAPPPTASASSAVTSSVTSSSSMSQPNLSSVQISCGSADVASVFSTAPTYTSSSASGPDLLLPPTDVQPAPQAFQPQGPPPAYPSSASRLGLQAVPMLPDYLLPQQQDGELGLNQDQKPVVLPQTLNPPPQPPLTPLSTIKAFSSQIQTQPQSSTYQAQLAKTGRIRKSPAGRQCKTPPHERPYACPADGCDRRFSRSDELTRHVRVHTGQKPFQCRICMRSFSRSDHLTTHIRTHTGEKPFACAECGRKFARSDERKRHAKIHQRQRDRKADRSSASSSAPKPPVYTSPPTSSPCSSYSSPAHSSSSPAASLFAPSSSLSMQAASPCFTSSSSSSSLSHIYTSSPSPHLYSSTCSSPMGSPQSELPSPHSSNIC</sequence>
<organism evidence="19 20">
    <name type="scientific">Lates calcarifer</name>
    <name type="common">Barramundi</name>
    <name type="synonym">Holocentrus calcarifer</name>
    <dbReference type="NCBI Taxonomy" id="8187"/>
    <lineage>
        <taxon>Eukaryota</taxon>
        <taxon>Metazoa</taxon>
        <taxon>Chordata</taxon>
        <taxon>Craniata</taxon>
        <taxon>Vertebrata</taxon>
        <taxon>Euteleostomi</taxon>
        <taxon>Actinopterygii</taxon>
        <taxon>Neopterygii</taxon>
        <taxon>Teleostei</taxon>
        <taxon>Neoteleostei</taxon>
        <taxon>Acanthomorphata</taxon>
        <taxon>Carangaria</taxon>
        <taxon>Carangaria incertae sedis</taxon>
        <taxon>Centropomidae</taxon>
        <taxon>Lates</taxon>
    </lineage>
</organism>
<dbReference type="InParanoid" id="A0A4W6D5T3"/>
<feature type="compositionally biased region" description="Low complexity" evidence="17">
    <location>
        <begin position="448"/>
        <end position="480"/>
    </location>
</feature>
<dbReference type="Gene3D" id="3.30.160.60">
    <property type="entry name" value="Classic Zinc Finger"/>
    <property type="match status" value="3"/>
</dbReference>
<evidence type="ECO:0000256" key="10">
    <source>
        <dbReference type="ARBA" id="ARBA00023108"/>
    </source>
</evidence>
<evidence type="ECO:0000256" key="4">
    <source>
        <dbReference type="ARBA" id="ARBA00022490"/>
    </source>
</evidence>
<dbReference type="InterPro" id="IPR013087">
    <property type="entry name" value="Znf_C2H2_type"/>
</dbReference>
<feature type="region of interest" description="Disordered" evidence="17">
    <location>
        <begin position="414"/>
        <end position="534"/>
    </location>
</feature>
<comment type="similarity">
    <text evidence="3 16">Belongs to the EGR C2H2-type zinc-finger protein family.</text>
</comment>
<accession>A0A4W6D5T3</accession>
<evidence type="ECO:0000256" key="2">
    <source>
        <dbReference type="ARBA" id="ARBA00004496"/>
    </source>
</evidence>
<dbReference type="PANTHER" id="PTHR23235:SF42">
    <property type="entry name" value="EARLY GROWTH RESPONSE PROTEIN 1"/>
    <property type="match status" value="1"/>
</dbReference>
<reference evidence="19" key="3">
    <citation type="submission" date="2025-09" db="UniProtKB">
        <authorList>
            <consortium name="Ensembl"/>
        </authorList>
    </citation>
    <scope>IDENTIFICATION</scope>
</reference>
<feature type="domain" description="C2H2-type" evidence="18">
    <location>
        <begin position="343"/>
        <end position="372"/>
    </location>
</feature>
<keyword evidence="4" id="KW-0963">Cytoplasm</keyword>
<evidence type="ECO:0000256" key="12">
    <source>
        <dbReference type="ARBA" id="ARBA00023159"/>
    </source>
</evidence>
<dbReference type="AlphaFoldDB" id="A0A4W6D5T3"/>
<feature type="compositionally biased region" description="Low complexity" evidence="17">
    <location>
        <begin position="490"/>
        <end position="506"/>
    </location>
</feature>
<evidence type="ECO:0000256" key="9">
    <source>
        <dbReference type="ARBA" id="ARBA00023015"/>
    </source>
</evidence>
<dbReference type="PROSITE" id="PS00028">
    <property type="entry name" value="ZINC_FINGER_C2H2_1"/>
    <property type="match status" value="3"/>
</dbReference>
<proteinExistence type="inferred from homology"/>
<comment type="subcellular location">
    <subcellularLocation>
        <location evidence="2">Cytoplasm</location>
    </subcellularLocation>
    <subcellularLocation>
        <location evidence="1 16">Nucleus</location>
    </subcellularLocation>
</comment>
<evidence type="ECO:0000256" key="17">
    <source>
        <dbReference type="SAM" id="MobiDB-lite"/>
    </source>
</evidence>
<keyword evidence="14 16" id="KW-0539">Nucleus</keyword>
<dbReference type="GO" id="GO:0048511">
    <property type="term" value="P:rhythmic process"/>
    <property type="evidence" value="ECO:0007669"/>
    <property type="project" value="UniProtKB-KW"/>
</dbReference>
<keyword evidence="12" id="KW-0010">Activator</keyword>
<dbReference type="GO" id="GO:0005634">
    <property type="term" value="C:nucleus"/>
    <property type="evidence" value="ECO:0007669"/>
    <property type="project" value="UniProtKB-SubCell"/>
</dbReference>
<keyword evidence="10" id="KW-0090">Biological rhythms</keyword>
<dbReference type="GO" id="GO:0000978">
    <property type="term" value="F:RNA polymerase II cis-regulatory region sequence-specific DNA binding"/>
    <property type="evidence" value="ECO:0007669"/>
    <property type="project" value="TreeGrafter"/>
</dbReference>
<keyword evidence="6" id="KW-0677">Repeat</keyword>
<dbReference type="GO" id="GO:0008270">
    <property type="term" value="F:zinc ion binding"/>
    <property type="evidence" value="ECO:0007669"/>
    <property type="project" value="UniProtKB-KW"/>
</dbReference>
<keyword evidence="20" id="KW-1185">Reference proteome</keyword>
<evidence type="ECO:0000256" key="3">
    <source>
        <dbReference type="ARBA" id="ARBA00005682"/>
    </source>
</evidence>
<evidence type="ECO:0000256" key="7">
    <source>
        <dbReference type="ARBA" id="ARBA00022771"/>
    </source>
</evidence>
<keyword evidence="9 16" id="KW-0805">Transcription regulation</keyword>
<keyword evidence="11 16" id="KW-0238">DNA-binding</keyword>
<dbReference type="InterPro" id="IPR036236">
    <property type="entry name" value="Znf_C2H2_sf"/>
</dbReference>
<evidence type="ECO:0000256" key="11">
    <source>
        <dbReference type="ARBA" id="ARBA00023125"/>
    </source>
</evidence>
<dbReference type="InterPro" id="IPR021849">
    <property type="entry name" value="EGR_N"/>
</dbReference>
<evidence type="ECO:0000256" key="14">
    <source>
        <dbReference type="ARBA" id="ARBA00023242"/>
    </source>
</evidence>
<dbReference type="Ensembl" id="ENSLCAT00010020661.1">
    <property type="protein sequence ID" value="ENSLCAP00010020210.1"/>
    <property type="gene ID" value="ENSLCAG00010009552.1"/>
</dbReference>
<evidence type="ECO:0000256" key="16">
    <source>
        <dbReference type="RuleBase" id="RU363046"/>
    </source>
</evidence>
<keyword evidence="13 16" id="KW-0804">Transcription</keyword>
<evidence type="ECO:0000256" key="6">
    <source>
        <dbReference type="ARBA" id="ARBA00022737"/>
    </source>
</evidence>
<dbReference type="GO" id="GO:0000981">
    <property type="term" value="F:DNA-binding transcription factor activity, RNA polymerase II-specific"/>
    <property type="evidence" value="ECO:0007669"/>
    <property type="project" value="TreeGrafter"/>
</dbReference>
<feature type="compositionally biased region" description="Basic residues" evidence="17">
    <location>
        <begin position="418"/>
        <end position="428"/>
    </location>
</feature>
<dbReference type="PANTHER" id="PTHR23235">
    <property type="entry name" value="KRUEPPEL-LIKE TRANSCRIPTION FACTOR"/>
    <property type="match status" value="1"/>
</dbReference>
<dbReference type="GO" id="GO:0005737">
    <property type="term" value="C:cytoplasm"/>
    <property type="evidence" value="ECO:0007669"/>
    <property type="project" value="UniProtKB-SubCell"/>
</dbReference>
<dbReference type="STRING" id="8187.ENSLCAP00010020210"/>
<evidence type="ECO:0000256" key="13">
    <source>
        <dbReference type="ARBA" id="ARBA00023163"/>
    </source>
</evidence>
<keyword evidence="8 16" id="KW-0862">Zinc</keyword>
<evidence type="ECO:0000256" key="8">
    <source>
        <dbReference type="ARBA" id="ARBA00022833"/>
    </source>
</evidence>
<dbReference type="Pfam" id="PF00096">
    <property type="entry name" value="zf-C2H2"/>
    <property type="match status" value="3"/>
</dbReference>
<dbReference type="SUPFAM" id="SSF57667">
    <property type="entry name" value="beta-beta-alpha zinc fingers"/>
    <property type="match status" value="2"/>
</dbReference>
<dbReference type="GeneTree" id="ENSGT00940000165075"/>
<feature type="domain" description="C2H2-type" evidence="18">
    <location>
        <begin position="373"/>
        <end position="400"/>
    </location>
</feature>
<evidence type="ECO:0000256" key="15">
    <source>
        <dbReference type="PROSITE-ProRule" id="PRU00042"/>
    </source>
</evidence>
<feature type="compositionally biased region" description="Polar residues" evidence="17">
    <location>
        <begin position="509"/>
        <end position="534"/>
    </location>
</feature>
<dbReference type="PROSITE" id="PS50157">
    <property type="entry name" value="ZINC_FINGER_C2H2_2"/>
    <property type="match status" value="3"/>
</dbReference>
<evidence type="ECO:0000256" key="5">
    <source>
        <dbReference type="ARBA" id="ARBA00022723"/>
    </source>
</evidence>
<evidence type="ECO:0000259" key="18">
    <source>
        <dbReference type="PROSITE" id="PS50157"/>
    </source>
</evidence>
<reference evidence="20" key="1">
    <citation type="submission" date="2015-09" db="EMBL/GenBank/DDBJ databases">
        <authorList>
            <person name="Sai Rama Sridatta P."/>
        </authorList>
    </citation>
    <scope>NUCLEOTIDE SEQUENCE [LARGE SCALE GENOMIC DNA]</scope>
</reference>
<dbReference type="Pfam" id="PF11928">
    <property type="entry name" value="DUF3446"/>
    <property type="match status" value="1"/>
</dbReference>
<evidence type="ECO:0000313" key="19">
    <source>
        <dbReference type="Ensembl" id="ENSLCAP00010020210.1"/>
    </source>
</evidence>
<dbReference type="SMART" id="SM00355">
    <property type="entry name" value="ZnF_C2H2"/>
    <property type="match status" value="3"/>
</dbReference>
<dbReference type="Proteomes" id="UP000314980">
    <property type="component" value="Unassembled WGS sequence"/>
</dbReference>
<evidence type="ECO:0000313" key="20">
    <source>
        <dbReference type="Proteomes" id="UP000314980"/>
    </source>
</evidence>
<feature type="region of interest" description="Disordered" evidence="17">
    <location>
        <begin position="212"/>
        <end position="246"/>
    </location>
</feature>
<keyword evidence="7 15" id="KW-0863">Zinc-finger</keyword>
<keyword evidence="5 16" id="KW-0479">Metal-binding</keyword>
<dbReference type="FunFam" id="3.30.160.60:FF:000515">
    <property type="entry name" value="early growth response protein 4"/>
    <property type="match status" value="1"/>
</dbReference>
<name>A0A4W6D5T3_LATCA</name>
<evidence type="ECO:0000256" key="1">
    <source>
        <dbReference type="ARBA" id="ARBA00004123"/>
    </source>
</evidence>
<feature type="domain" description="C2H2-type" evidence="18">
    <location>
        <begin position="401"/>
        <end position="428"/>
    </location>
</feature>
<reference evidence="19" key="2">
    <citation type="submission" date="2025-08" db="UniProtKB">
        <authorList>
            <consortium name="Ensembl"/>
        </authorList>
    </citation>
    <scope>IDENTIFICATION</scope>
</reference>